<dbReference type="PROSITE" id="PS51898">
    <property type="entry name" value="TYR_RECOMBINASE"/>
    <property type="match status" value="1"/>
</dbReference>
<evidence type="ECO:0000256" key="3">
    <source>
        <dbReference type="ARBA" id="ARBA00023172"/>
    </source>
</evidence>
<comment type="caution">
    <text evidence="5">The sequence shown here is derived from an EMBL/GenBank/DDBJ whole genome shotgun (WGS) entry which is preliminary data.</text>
</comment>
<evidence type="ECO:0000313" key="6">
    <source>
        <dbReference type="Proteomes" id="UP000287470"/>
    </source>
</evidence>
<dbReference type="EMBL" id="QXGK01000010">
    <property type="protein sequence ID" value="RSX56371.1"/>
    <property type="molecule type" value="Genomic_DNA"/>
</dbReference>
<proteinExistence type="inferred from homology"/>
<dbReference type="GO" id="GO:0006310">
    <property type="term" value="P:DNA recombination"/>
    <property type="evidence" value="ECO:0007669"/>
    <property type="project" value="UniProtKB-KW"/>
</dbReference>
<dbReference type="Gene3D" id="1.10.443.10">
    <property type="entry name" value="Intergrase catalytic core"/>
    <property type="match status" value="1"/>
</dbReference>
<keyword evidence="6" id="KW-1185">Reference proteome</keyword>
<comment type="similarity">
    <text evidence="1">Belongs to the 'phage' integrase family.</text>
</comment>
<dbReference type="InterPro" id="IPR050090">
    <property type="entry name" value="Tyrosine_recombinase_XerCD"/>
</dbReference>
<accession>A0A430FTU5</accession>
<dbReference type="AlphaFoldDB" id="A0A430FTU5"/>
<dbReference type="OrthoDB" id="1822491at2"/>
<gene>
    <name evidence="5" type="ORF">D2E24_1184</name>
</gene>
<evidence type="ECO:0000256" key="2">
    <source>
        <dbReference type="ARBA" id="ARBA00023125"/>
    </source>
</evidence>
<sequence>MQRNQTISSYFKEWMEMYKKGAVSDVTYAKYVVTQQRLRELAPNLRLGNVTRTSYQELLNAYALTHERQTVMDFHHQVKSALLDAVEEGVITKDPTRKIVIKGTGRRLHKPKYLSQYELQAVLKELDLGSEPNWDYMILLIAKTGLRFAEALGLTPADFDFQRQIVSVSKTWDYKSSVGRFAPTKNRSSMRKVRIDWQLAMQFSQLVKDLPQDEPFFVGGRRVYNATVNDRLERLCKRAGVPVISVHGLRHTHASLLLYAGVSVASVAKRLGHSNMTTTQSTYLHIVRELENKDGDKVMQFLSTL</sequence>
<feature type="domain" description="Tyr recombinase" evidence="4">
    <location>
        <begin position="109"/>
        <end position="297"/>
    </location>
</feature>
<dbReference type="CDD" id="cd01189">
    <property type="entry name" value="INT_ICEBs1_C_like"/>
    <property type="match status" value="1"/>
</dbReference>
<dbReference type="Pfam" id="PF00589">
    <property type="entry name" value="Phage_integrase"/>
    <property type="match status" value="1"/>
</dbReference>
<keyword evidence="3" id="KW-0233">DNA recombination</keyword>
<dbReference type="Proteomes" id="UP000287470">
    <property type="component" value="Unassembled WGS sequence"/>
</dbReference>
<name>A0A430FTU5_9BIFI</name>
<dbReference type="GO" id="GO:0003677">
    <property type="term" value="F:DNA binding"/>
    <property type="evidence" value="ECO:0007669"/>
    <property type="project" value="UniProtKB-KW"/>
</dbReference>
<dbReference type="RefSeq" id="WP_125968436.1">
    <property type="nucleotide sequence ID" value="NZ_QXGK01000010.1"/>
</dbReference>
<dbReference type="InterPro" id="IPR013762">
    <property type="entry name" value="Integrase-like_cat_sf"/>
</dbReference>
<evidence type="ECO:0000256" key="1">
    <source>
        <dbReference type="ARBA" id="ARBA00008857"/>
    </source>
</evidence>
<dbReference type="InterPro" id="IPR002104">
    <property type="entry name" value="Integrase_catalytic"/>
</dbReference>
<dbReference type="SUPFAM" id="SSF56349">
    <property type="entry name" value="DNA breaking-rejoining enzymes"/>
    <property type="match status" value="1"/>
</dbReference>
<reference evidence="5 6" key="1">
    <citation type="submission" date="2018-09" db="EMBL/GenBank/DDBJ databases">
        <title>Characterization of the phylogenetic diversity of five novel species belonging to the genus Bifidobacterium.</title>
        <authorList>
            <person name="Lugli G.A."/>
            <person name="Duranti S."/>
            <person name="Milani C."/>
        </authorList>
    </citation>
    <scope>NUCLEOTIDE SEQUENCE [LARGE SCALE GENOMIC DNA]</scope>
    <source>
        <strain evidence="5 6">2033B</strain>
    </source>
</reference>
<dbReference type="PANTHER" id="PTHR30349:SF64">
    <property type="entry name" value="PROPHAGE INTEGRASE INTD-RELATED"/>
    <property type="match status" value="1"/>
</dbReference>
<protein>
    <submittedName>
        <fullName evidence="5">Integrase</fullName>
    </submittedName>
</protein>
<dbReference type="PANTHER" id="PTHR30349">
    <property type="entry name" value="PHAGE INTEGRASE-RELATED"/>
    <property type="match status" value="1"/>
</dbReference>
<evidence type="ECO:0000313" key="5">
    <source>
        <dbReference type="EMBL" id="RSX56371.1"/>
    </source>
</evidence>
<keyword evidence="2" id="KW-0238">DNA-binding</keyword>
<dbReference type="InterPro" id="IPR010998">
    <property type="entry name" value="Integrase_recombinase_N"/>
</dbReference>
<dbReference type="GO" id="GO:0015074">
    <property type="term" value="P:DNA integration"/>
    <property type="evidence" value="ECO:0007669"/>
    <property type="project" value="InterPro"/>
</dbReference>
<evidence type="ECO:0000259" key="4">
    <source>
        <dbReference type="PROSITE" id="PS51898"/>
    </source>
</evidence>
<dbReference type="Gene3D" id="1.10.150.130">
    <property type="match status" value="1"/>
</dbReference>
<organism evidence="5 6">
    <name type="scientific">Bifidobacterium samirii</name>
    <dbReference type="NCBI Taxonomy" id="2306974"/>
    <lineage>
        <taxon>Bacteria</taxon>
        <taxon>Bacillati</taxon>
        <taxon>Actinomycetota</taxon>
        <taxon>Actinomycetes</taxon>
        <taxon>Bifidobacteriales</taxon>
        <taxon>Bifidobacteriaceae</taxon>
        <taxon>Bifidobacterium</taxon>
    </lineage>
</organism>
<dbReference type="InterPro" id="IPR011010">
    <property type="entry name" value="DNA_brk_join_enz"/>
</dbReference>